<evidence type="ECO:0000313" key="3">
    <source>
        <dbReference type="Proteomes" id="UP000053029"/>
    </source>
</evidence>
<accession>A0A0D2EJ32</accession>
<dbReference type="GeneID" id="25311817"/>
<dbReference type="EMBL" id="KN846977">
    <property type="protein sequence ID" value="KIW74387.1"/>
    <property type="molecule type" value="Genomic_DNA"/>
</dbReference>
<dbReference type="HOGENOM" id="CLU_2527491_0_0_1"/>
<evidence type="ECO:0000313" key="2">
    <source>
        <dbReference type="EMBL" id="KIW74387.1"/>
    </source>
</evidence>
<reference evidence="2 3" key="1">
    <citation type="submission" date="2015-01" db="EMBL/GenBank/DDBJ databases">
        <title>The Genome Sequence of Fonsecaea pedrosoi CBS 271.37.</title>
        <authorList>
            <consortium name="The Broad Institute Genomics Platform"/>
            <person name="Cuomo C."/>
            <person name="de Hoog S."/>
            <person name="Gorbushina A."/>
            <person name="Stielow B."/>
            <person name="Teixiera M."/>
            <person name="Abouelleil A."/>
            <person name="Chapman S.B."/>
            <person name="Priest M."/>
            <person name="Young S.K."/>
            <person name="Wortman J."/>
            <person name="Nusbaum C."/>
            <person name="Birren B."/>
        </authorList>
    </citation>
    <scope>NUCLEOTIDE SEQUENCE [LARGE SCALE GENOMIC DNA]</scope>
    <source>
        <strain evidence="2 3">CBS 271.37</strain>
    </source>
</reference>
<protein>
    <submittedName>
        <fullName evidence="2">Uncharacterized protein</fullName>
    </submittedName>
</protein>
<dbReference type="AlphaFoldDB" id="A0A0D2EJ32"/>
<organism evidence="2 3">
    <name type="scientific">Fonsecaea pedrosoi CBS 271.37</name>
    <dbReference type="NCBI Taxonomy" id="1442368"/>
    <lineage>
        <taxon>Eukaryota</taxon>
        <taxon>Fungi</taxon>
        <taxon>Dikarya</taxon>
        <taxon>Ascomycota</taxon>
        <taxon>Pezizomycotina</taxon>
        <taxon>Eurotiomycetes</taxon>
        <taxon>Chaetothyriomycetidae</taxon>
        <taxon>Chaetothyriales</taxon>
        <taxon>Herpotrichiellaceae</taxon>
        <taxon>Fonsecaea</taxon>
    </lineage>
</organism>
<dbReference type="RefSeq" id="XP_013278195.1">
    <property type="nucleotide sequence ID" value="XM_013422741.1"/>
</dbReference>
<name>A0A0D2EJ32_9EURO</name>
<dbReference type="VEuPathDB" id="FungiDB:Z517_12327"/>
<dbReference type="Proteomes" id="UP000053029">
    <property type="component" value="Unassembled WGS sequence"/>
</dbReference>
<gene>
    <name evidence="2" type="ORF">Z517_12327</name>
</gene>
<evidence type="ECO:0000256" key="1">
    <source>
        <dbReference type="SAM" id="MobiDB-lite"/>
    </source>
</evidence>
<keyword evidence="3" id="KW-1185">Reference proteome</keyword>
<sequence length="84" mass="9328">MTRFVRSSSRKRPVKQGAERDERFNVKPLMQEVGRMTQGMGAWSMETMDLLAESTCLKMPNAGDGTVEDASDGRGWMGQREAGS</sequence>
<proteinExistence type="predicted"/>
<feature type="region of interest" description="Disordered" evidence="1">
    <location>
        <begin position="59"/>
        <end position="84"/>
    </location>
</feature>
<feature type="region of interest" description="Disordered" evidence="1">
    <location>
        <begin position="1"/>
        <end position="23"/>
    </location>
</feature>